<evidence type="ECO:0000256" key="9">
    <source>
        <dbReference type="ARBA" id="ARBA00022833"/>
    </source>
</evidence>
<dbReference type="PANTHER" id="PTHR12849:SF0">
    <property type="entry name" value="LARIAT DEBRANCHING ENZYME"/>
    <property type="match status" value="1"/>
</dbReference>
<dbReference type="SMART" id="SM01124">
    <property type="entry name" value="DBR1"/>
    <property type="match status" value="1"/>
</dbReference>
<evidence type="ECO:0000256" key="2">
    <source>
        <dbReference type="ARBA" id="ARBA00001947"/>
    </source>
</evidence>
<dbReference type="PANTHER" id="PTHR12849">
    <property type="entry name" value="RNA LARIAT DEBRANCHING ENZYME"/>
    <property type="match status" value="1"/>
</dbReference>
<feature type="domain" description="Lariat debranching enzyme C-terminal" evidence="14">
    <location>
        <begin position="251"/>
        <end position="390"/>
    </location>
</feature>
<dbReference type="SUPFAM" id="SSF56300">
    <property type="entry name" value="Metallo-dependent phosphatases"/>
    <property type="match status" value="1"/>
</dbReference>
<gene>
    <name evidence="15" type="primary">g4577</name>
    <name evidence="15" type="ORF">VP750_LOCUS3902</name>
</gene>
<proteinExistence type="inferred from homology"/>
<evidence type="ECO:0000256" key="11">
    <source>
        <dbReference type="ARBA" id="ARBA00023211"/>
    </source>
</evidence>
<keyword evidence="12" id="KW-0539">Nucleus</keyword>
<evidence type="ECO:0000256" key="3">
    <source>
        <dbReference type="ARBA" id="ARBA00001954"/>
    </source>
</evidence>
<feature type="region of interest" description="Disordered" evidence="13">
    <location>
        <begin position="390"/>
        <end position="489"/>
    </location>
</feature>
<dbReference type="Pfam" id="PF05011">
    <property type="entry name" value="DBR1"/>
    <property type="match status" value="1"/>
</dbReference>
<evidence type="ECO:0000313" key="15">
    <source>
        <dbReference type="EMBL" id="CAL5222243.1"/>
    </source>
</evidence>
<dbReference type="Gene3D" id="3.60.21.10">
    <property type="match status" value="1"/>
</dbReference>
<dbReference type="Pfam" id="PF00149">
    <property type="entry name" value="Metallophos"/>
    <property type="match status" value="1"/>
</dbReference>
<evidence type="ECO:0000256" key="4">
    <source>
        <dbReference type="ARBA" id="ARBA00004123"/>
    </source>
</evidence>
<evidence type="ECO:0000256" key="5">
    <source>
        <dbReference type="ARBA" id="ARBA00006045"/>
    </source>
</evidence>
<evidence type="ECO:0000256" key="8">
    <source>
        <dbReference type="ARBA" id="ARBA00022801"/>
    </source>
</evidence>
<dbReference type="InterPro" id="IPR007708">
    <property type="entry name" value="DBR1_C"/>
</dbReference>
<evidence type="ECO:0000256" key="1">
    <source>
        <dbReference type="ARBA" id="ARBA00001936"/>
    </source>
</evidence>
<comment type="cofactor">
    <cofactor evidence="1">
        <name>Mn(2+)</name>
        <dbReference type="ChEBI" id="CHEBI:29035"/>
    </cofactor>
</comment>
<organism evidence="15 16">
    <name type="scientific">Coccomyxa viridis</name>
    <dbReference type="NCBI Taxonomy" id="1274662"/>
    <lineage>
        <taxon>Eukaryota</taxon>
        <taxon>Viridiplantae</taxon>
        <taxon>Chlorophyta</taxon>
        <taxon>core chlorophytes</taxon>
        <taxon>Trebouxiophyceae</taxon>
        <taxon>Trebouxiophyceae incertae sedis</taxon>
        <taxon>Coccomyxaceae</taxon>
        <taxon>Coccomyxa</taxon>
    </lineage>
</organism>
<keyword evidence="8" id="KW-0378">Hydrolase</keyword>
<comment type="similarity">
    <text evidence="5">Belongs to the lariat debranching enzyme family.</text>
</comment>
<keyword evidence="11" id="KW-0464">Manganese</keyword>
<comment type="caution">
    <text evidence="15">The sequence shown here is derived from an EMBL/GenBank/DDBJ whole genome shotgun (WGS) entry which is preliminary data.</text>
</comment>
<comment type="cofactor">
    <cofactor evidence="2">
        <name>Zn(2+)</name>
        <dbReference type="ChEBI" id="CHEBI:29105"/>
    </cofactor>
</comment>
<keyword evidence="6" id="KW-0507">mRNA processing</keyword>
<comment type="cofactor">
    <cofactor evidence="3">
        <name>Fe(2+)</name>
        <dbReference type="ChEBI" id="CHEBI:29033"/>
    </cofactor>
</comment>
<keyword evidence="9" id="KW-0862">Zinc</keyword>
<dbReference type="InterPro" id="IPR004843">
    <property type="entry name" value="Calcineurin-like_PHP"/>
</dbReference>
<dbReference type="EMBL" id="CAXHTA020000006">
    <property type="protein sequence ID" value="CAL5222243.1"/>
    <property type="molecule type" value="Genomic_DNA"/>
</dbReference>
<dbReference type="InterPro" id="IPR041816">
    <property type="entry name" value="Dbr1_N"/>
</dbReference>
<dbReference type="InterPro" id="IPR029052">
    <property type="entry name" value="Metallo-depent_PP-like"/>
</dbReference>
<feature type="compositionally biased region" description="Low complexity" evidence="13">
    <location>
        <begin position="398"/>
        <end position="418"/>
    </location>
</feature>
<comment type="subcellular location">
    <subcellularLocation>
        <location evidence="4">Nucleus</location>
    </subcellularLocation>
</comment>
<feature type="region of interest" description="Disordered" evidence="13">
    <location>
        <begin position="344"/>
        <end position="374"/>
    </location>
</feature>
<evidence type="ECO:0000313" key="16">
    <source>
        <dbReference type="Proteomes" id="UP001497392"/>
    </source>
</evidence>
<evidence type="ECO:0000256" key="13">
    <source>
        <dbReference type="SAM" id="MobiDB-lite"/>
    </source>
</evidence>
<reference evidence="15 16" key="1">
    <citation type="submission" date="2024-06" db="EMBL/GenBank/DDBJ databases">
        <authorList>
            <person name="Kraege A."/>
            <person name="Thomma B."/>
        </authorList>
    </citation>
    <scope>NUCLEOTIDE SEQUENCE [LARGE SCALE GENOMIC DNA]</scope>
</reference>
<dbReference type="Proteomes" id="UP001497392">
    <property type="component" value="Unassembled WGS sequence"/>
</dbReference>
<protein>
    <submittedName>
        <fullName evidence="15">G4577 protein</fullName>
    </submittedName>
</protein>
<keyword evidence="10" id="KW-0408">Iron</keyword>
<evidence type="ECO:0000259" key="14">
    <source>
        <dbReference type="SMART" id="SM01124"/>
    </source>
</evidence>
<feature type="compositionally biased region" description="Acidic residues" evidence="13">
    <location>
        <begin position="419"/>
        <end position="435"/>
    </location>
</feature>
<evidence type="ECO:0000256" key="6">
    <source>
        <dbReference type="ARBA" id="ARBA00022664"/>
    </source>
</evidence>
<keyword evidence="16" id="KW-1185">Reference proteome</keyword>
<evidence type="ECO:0000256" key="10">
    <source>
        <dbReference type="ARBA" id="ARBA00023004"/>
    </source>
</evidence>
<evidence type="ECO:0000256" key="12">
    <source>
        <dbReference type="ARBA" id="ARBA00023242"/>
    </source>
</evidence>
<accession>A0ABP1FQM4</accession>
<evidence type="ECO:0000256" key="7">
    <source>
        <dbReference type="ARBA" id="ARBA00022723"/>
    </source>
</evidence>
<name>A0ABP1FQM4_9CHLO</name>
<dbReference type="CDD" id="cd00844">
    <property type="entry name" value="MPP_Dbr1_N"/>
    <property type="match status" value="1"/>
</dbReference>
<keyword evidence="7" id="KW-0479">Metal-binding</keyword>
<sequence length="489" mass="53755">MVDADSQPSVSGRGLNIAIEGCCHGDLDKIYSTLQHLESRQKTKIDLLICCGDFQAVRNLDDLECLACPPKYRELKSFYKYYTGQLEAPIPTLFIGGNHEAANHLWELYYGGWVAKNIFYMGHAGVINFGGARIGGLSGIYNGKHYRLGHHEHPPFDNDTMRSAYHIRELDVYRLKQLQHPLDIFLSHDWPRGIANHGNLQQLLSRKAFLRAEIADNSLGSPPAEQLMQLLRPKYWFSAHLHVKYAAMYRHQQPANGHATETAFLALDKCLPGRSFLQILQLPDAEGPKEFSYDQEWLAVLRSTHSLMSLQRRPVSLPGMGASRNGPSEEDAQYVRQALAARGGPQVPHNFAQTAPGHDGSARRGRMPQNSPRSPQTVAFLEMLGLPYNLDHKDSSQAPAGSASAGADSGAAPAAANAEEIDIDDVDDEPEDADVAGDAGDSATGQPKAEESMFAPVEIHNFNPTGGGRPEQDDDSKAMPEAIANVFRQ</sequence>